<comment type="function">
    <text evidence="5">Bidirectionally degrades single-stranded DNA into large acid-insoluble oligonucleotides, which are then degraded further into small acid-soluble oligonucleotides.</text>
</comment>
<feature type="compositionally biased region" description="Basic and acidic residues" evidence="7">
    <location>
        <begin position="512"/>
        <end position="528"/>
    </location>
</feature>
<dbReference type="PANTHER" id="PTHR30008">
    <property type="entry name" value="EXODEOXYRIBONUCLEASE 7 LARGE SUBUNIT"/>
    <property type="match status" value="1"/>
</dbReference>
<keyword evidence="2 5" id="KW-0540">Nuclease</keyword>
<dbReference type="NCBIfam" id="TIGR00237">
    <property type="entry name" value="xseA"/>
    <property type="match status" value="1"/>
</dbReference>
<reference evidence="11" key="1">
    <citation type="submission" date="2021-01" db="EMBL/GenBank/DDBJ databases">
        <title>Genome public.</title>
        <authorList>
            <person name="Liu C."/>
            <person name="Sun Q."/>
        </authorList>
    </citation>
    <scope>NUCLEOTIDE SEQUENCE [LARGE SCALE GENOMIC DNA]</scope>
    <source>
        <strain evidence="11">YIM B02556</strain>
    </source>
</reference>
<accession>A0ABS1F352</accession>
<comment type="catalytic activity">
    <reaction evidence="5 6">
        <text>Exonucleolytic cleavage in either 5'- to 3'- or 3'- to 5'-direction to yield nucleoside 5'-phosphates.</text>
        <dbReference type="EC" id="3.1.11.6"/>
    </reaction>
</comment>
<sequence>MTSENAPLIAPEPRPGSNLPEFTVGDLARRLKRSIEEEFGFVRVRGEISQPKKHSSGHCYMRLKDDTAVIEAVCWRGTMAKLAIRPEEGLEVIVTGRMTTYPGRSQYQLIVESMELAGEGALLKMLEERKRRLTAEGLFDPARKKRIPFLPDVIGVVTSPTGAVIRDILHRLNDRFPRHVLLWPVAVQGERAAAEVTAAIEGFNRIQPGGAQGSRVPRPDLIIVARGGGSLEDLMAFNEENVVRAAAASAIPLISAVGHETDTTLIDFASDLRAPTPTAAAEMAVPVRGELLAQILDDERRLLASALRAVEDRRNRVEGLARGLGDPRALLEGHAQRLDDRAERLNLAASALLERRRTRVGELAAKLRHPREKLAQADQKLVSESRALDSALRHAVTTAGGRFDRVAGRLSLTPARVKLADGERRVADLTPRLDRSYAKGVADKAAKLASLGQLLESYSYKGVLARGFALVEDRDGRPVTRADQATPGLAVNIVFADDAKVAATIDGGAPKMETKPELQGEAKPEKKVAPRKPRVVPVQGSLF</sequence>
<evidence type="ECO:0000256" key="3">
    <source>
        <dbReference type="ARBA" id="ARBA00022801"/>
    </source>
</evidence>
<comment type="similarity">
    <text evidence="5 6">Belongs to the XseA family.</text>
</comment>
<feature type="domain" description="Exonuclease VII large subunit C-terminal" evidence="8">
    <location>
        <begin position="138"/>
        <end position="411"/>
    </location>
</feature>
<dbReference type="RefSeq" id="WP_200192794.1">
    <property type="nucleotide sequence ID" value="NZ_JAENHM010000030.1"/>
</dbReference>
<keyword evidence="3 5" id="KW-0378">Hydrolase</keyword>
<feature type="domain" description="OB-fold nucleic acid binding" evidence="9">
    <location>
        <begin position="22"/>
        <end position="115"/>
    </location>
</feature>
<dbReference type="InterPro" id="IPR003753">
    <property type="entry name" value="Exonuc_VII_L"/>
</dbReference>
<dbReference type="InterPro" id="IPR020579">
    <property type="entry name" value="Exonuc_VII_lsu_C"/>
</dbReference>
<evidence type="ECO:0000256" key="7">
    <source>
        <dbReference type="SAM" id="MobiDB-lite"/>
    </source>
</evidence>
<evidence type="ECO:0000313" key="10">
    <source>
        <dbReference type="EMBL" id="MBK1837848.1"/>
    </source>
</evidence>
<evidence type="ECO:0000259" key="8">
    <source>
        <dbReference type="Pfam" id="PF02601"/>
    </source>
</evidence>
<evidence type="ECO:0000259" key="9">
    <source>
        <dbReference type="Pfam" id="PF13742"/>
    </source>
</evidence>
<organism evidence="10 11">
    <name type="scientific">Azospirillum endophyticum</name>
    <dbReference type="NCBI Taxonomy" id="2800326"/>
    <lineage>
        <taxon>Bacteria</taxon>
        <taxon>Pseudomonadati</taxon>
        <taxon>Pseudomonadota</taxon>
        <taxon>Alphaproteobacteria</taxon>
        <taxon>Rhodospirillales</taxon>
        <taxon>Azospirillaceae</taxon>
        <taxon>Azospirillum</taxon>
    </lineage>
</organism>
<dbReference type="CDD" id="cd04489">
    <property type="entry name" value="ExoVII_LU_OBF"/>
    <property type="match status" value="1"/>
</dbReference>
<comment type="subcellular location">
    <subcellularLocation>
        <location evidence="5 6">Cytoplasm</location>
    </subcellularLocation>
</comment>
<comment type="caution">
    <text evidence="10">The sequence shown here is derived from an EMBL/GenBank/DDBJ whole genome shotgun (WGS) entry which is preliminary data.</text>
</comment>
<evidence type="ECO:0000256" key="5">
    <source>
        <dbReference type="HAMAP-Rule" id="MF_00378"/>
    </source>
</evidence>
<keyword evidence="4 5" id="KW-0269">Exonuclease</keyword>
<proteinExistence type="inferred from homology"/>
<dbReference type="Pfam" id="PF02601">
    <property type="entry name" value="Exonuc_VII_L"/>
    <property type="match status" value="1"/>
</dbReference>
<gene>
    <name evidence="5" type="primary">xseA</name>
    <name evidence="10" type="ORF">JHL17_10525</name>
</gene>
<keyword evidence="1 5" id="KW-0963">Cytoplasm</keyword>
<evidence type="ECO:0000313" key="11">
    <source>
        <dbReference type="Proteomes" id="UP000652760"/>
    </source>
</evidence>
<dbReference type="InterPro" id="IPR025824">
    <property type="entry name" value="OB-fold_nuc-bd_dom"/>
</dbReference>
<evidence type="ECO:0000256" key="6">
    <source>
        <dbReference type="RuleBase" id="RU004355"/>
    </source>
</evidence>
<keyword evidence="11" id="KW-1185">Reference proteome</keyword>
<dbReference type="EMBL" id="JAENHM010000030">
    <property type="protein sequence ID" value="MBK1837848.1"/>
    <property type="molecule type" value="Genomic_DNA"/>
</dbReference>
<dbReference type="HAMAP" id="MF_00378">
    <property type="entry name" value="Exonuc_7_L"/>
    <property type="match status" value="1"/>
</dbReference>
<name>A0ABS1F352_9PROT</name>
<evidence type="ECO:0000256" key="2">
    <source>
        <dbReference type="ARBA" id="ARBA00022722"/>
    </source>
</evidence>
<dbReference type="EC" id="3.1.11.6" evidence="5"/>
<dbReference type="PANTHER" id="PTHR30008:SF0">
    <property type="entry name" value="EXODEOXYRIBONUCLEASE 7 LARGE SUBUNIT"/>
    <property type="match status" value="1"/>
</dbReference>
<comment type="subunit">
    <text evidence="5">Heterooligomer composed of large and small subunits.</text>
</comment>
<evidence type="ECO:0000256" key="1">
    <source>
        <dbReference type="ARBA" id="ARBA00022490"/>
    </source>
</evidence>
<dbReference type="Pfam" id="PF13742">
    <property type="entry name" value="tRNA_anti_2"/>
    <property type="match status" value="1"/>
</dbReference>
<evidence type="ECO:0000256" key="4">
    <source>
        <dbReference type="ARBA" id="ARBA00022839"/>
    </source>
</evidence>
<dbReference type="Proteomes" id="UP000652760">
    <property type="component" value="Unassembled WGS sequence"/>
</dbReference>
<protein>
    <recommendedName>
        <fullName evidence="5">Exodeoxyribonuclease 7 large subunit</fullName>
        <ecNumber evidence="5">3.1.11.6</ecNumber>
    </recommendedName>
    <alternativeName>
        <fullName evidence="5">Exodeoxyribonuclease VII large subunit</fullName>
        <shortName evidence="5">Exonuclease VII large subunit</shortName>
    </alternativeName>
</protein>
<feature type="region of interest" description="Disordered" evidence="7">
    <location>
        <begin position="507"/>
        <end position="543"/>
    </location>
</feature>